<dbReference type="CDD" id="cd01127">
    <property type="entry name" value="TrwB_TraG_TraD_VirD4"/>
    <property type="match status" value="1"/>
</dbReference>
<dbReference type="InterPro" id="IPR051162">
    <property type="entry name" value="T4SS_component"/>
</dbReference>
<comment type="caution">
    <text evidence="2">The sequence shown here is derived from an EMBL/GenBank/DDBJ whole genome shotgun (WGS) entry which is preliminary data.</text>
</comment>
<dbReference type="Pfam" id="PF01935">
    <property type="entry name" value="DUF87"/>
    <property type="match status" value="1"/>
</dbReference>
<dbReference type="Gene3D" id="3.40.50.300">
    <property type="entry name" value="P-loop containing nucleotide triphosphate hydrolases"/>
    <property type="match status" value="2"/>
</dbReference>
<dbReference type="InterPro" id="IPR027417">
    <property type="entry name" value="P-loop_NTPase"/>
</dbReference>
<keyword evidence="3" id="KW-1185">Reference proteome</keyword>
<gene>
    <name evidence="2" type="ORF">CSC94_18975</name>
</gene>
<feature type="domain" description="Helicase HerA central" evidence="1">
    <location>
        <begin position="10"/>
        <end position="58"/>
    </location>
</feature>
<dbReference type="RefSeq" id="WP_099307957.1">
    <property type="nucleotide sequence ID" value="NZ_PDVP01000015.1"/>
</dbReference>
<evidence type="ECO:0000313" key="2">
    <source>
        <dbReference type="EMBL" id="PHP65444.1"/>
    </source>
</evidence>
<evidence type="ECO:0000313" key="3">
    <source>
        <dbReference type="Proteomes" id="UP000221168"/>
    </source>
</evidence>
<dbReference type="PANTHER" id="PTHR30121:SF11">
    <property type="entry name" value="AAA+ ATPASE DOMAIN-CONTAINING PROTEIN"/>
    <property type="match status" value="1"/>
</dbReference>
<dbReference type="InterPro" id="IPR002789">
    <property type="entry name" value="HerA_central"/>
</dbReference>
<dbReference type="OrthoDB" id="9806951at2"/>
<evidence type="ECO:0000259" key="1">
    <source>
        <dbReference type="Pfam" id="PF01935"/>
    </source>
</evidence>
<accession>A0A2G1QJ18</accession>
<dbReference type="EMBL" id="PDVP01000015">
    <property type="protein sequence ID" value="PHP65444.1"/>
    <property type="molecule type" value="Genomic_DNA"/>
</dbReference>
<dbReference type="SUPFAM" id="SSF52540">
    <property type="entry name" value="P-loop containing nucleoside triphosphate hydrolases"/>
    <property type="match status" value="1"/>
</dbReference>
<dbReference type="AlphaFoldDB" id="A0A2G1QJ18"/>
<sequence>MELPTTHRFQHRAILGKTGTGKSTCMRALMLDDIARGDGLFYLDPHGEDADRLLERIPPKRRTDVILFDPCDDDNAQPINLIGEIAPPWRPFLASSLVDTFKSIWGYDQIATPVLDQYLHNAIAALLDRPGATLIDIHFMLTSQSFRDETVSLIQDPAIRSFWADDFAAMSERERRETTRSTLNKIGALLADPRMRSVIAYPKSRIDLGAVLKTRKILIARLPQGRLGLHKTRILGSLLVARLHMAALAREGRNPFHLYLDECHHFAPGTLAEMLSGIRKFGVSLTLCHQYMAQLSPVLREAILGTVGTKIVFRVGLADAEALRHEFPPDQLAFSVAETPPLVAEISSPDGRSRLRLIDFGDDAPANRETARRIRAYSRRHHSIKRARVEALVAKRFRDYGASTT</sequence>
<dbReference type="Proteomes" id="UP000221168">
    <property type="component" value="Unassembled WGS sequence"/>
</dbReference>
<dbReference type="PANTHER" id="PTHR30121">
    <property type="entry name" value="UNCHARACTERIZED PROTEIN YJGR-RELATED"/>
    <property type="match status" value="1"/>
</dbReference>
<protein>
    <recommendedName>
        <fullName evidence="1">Helicase HerA central domain-containing protein</fullName>
    </recommendedName>
</protein>
<reference evidence="2 3" key="1">
    <citation type="submission" date="2017-10" db="EMBL/GenBank/DDBJ databases">
        <title>Sedimentibacterium mangrovi gen. nov., sp. nov., a novel member of family Phyllobacteriacea isolated from mangrove sediment.</title>
        <authorList>
            <person name="Liao H."/>
            <person name="Tian Y."/>
        </authorList>
    </citation>
    <scope>NUCLEOTIDE SEQUENCE [LARGE SCALE GENOMIC DNA]</scope>
    <source>
        <strain evidence="2 3">X9-2-2</strain>
    </source>
</reference>
<proteinExistence type="predicted"/>
<name>A0A2G1QJ18_9HYPH</name>
<organism evidence="2 3">
    <name type="scientific">Zhengella mangrovi</name>
    <dbReference type="NCBI Taxonomy" id="1982044"/>
    <lineage>
        <taxon>Bacteria</taxon>
        <taxon>Pseudomonadati</taxon>
        <taxon>Pseudomonadota</taxon>
        <taxon>Alphaproteobacteria</taxon>
        <taxon>Hyphomicrobiales</taxon>
        <taxon>Notoacmeibacteraceae</taxon>
        <taxon>Zhengella</taxon>
    </lineage>
</organism>